<evidence type="ECO:0000256" key="1">
    <source>
        <dbReference type="SAM" id="MobiDB-lite"/>
    </source>
</evidence>
<accession>A0A9X1SEF4</accession>
<protein>
    <submittedName>
        <fullName evidence="2">Uncharacterized protein</fullName>
    </submittedName>
</protein>
<name>A0A9X1SEF4_9MICC</name>
<reference evidence="2" key="1">
    <citation type="submission" date="2021-10" db="EMBL/GenBank/DDBJ databases">
        <title>Novel species in genus Arthrobacter.</title>
        <authorList>
            <person name="Liu Y."/>
        </authorList>
    </citation>
    <scope>NUCLEOTIDE SEQUENCE</scope>
    <source>
        <strain evidence="2">Zg-Y453</strain>
    </source>
</reference>
<dbReference type="AlphaFoldDB" id="A0A9X1SEF4"/>
<dbReference type="EMBL" id="JAJFZV010000019">
    <property type="protein sequence ID" value="MCC3299621.1"/>
    <property type="molecule type" value="Genomic_DNA"/>
</dbReference>
<feature type="region of interest" description="Disordered" evidence="1">
    <location>
        <begin position="1"/>
        <end position="84"/>
    </location>
</feature>
<dbReference type="RefSeq" id="WP_227897603.1">
    <property type="nucleotide sequence ID" value="NZ_CP099466.1"/>
</dbReference>
<keyword evidence="3" id="KW-1185">Reference proteome</keyword>
<comment type="caution">
    <text evidence="2">The sequence shown here is derived from an EMBL/GenBank/DDBJ whole genome shotgun (WGS) entry which is preliminary data.</text>
</comment>
<feature type="compositionally biased region" description="Basic and acidic residues" evidence="1">
    <location>
        <begin position="64"/>
        <end position="74"/>
    </location>
</feature>
<sequence length="84" mass="8541">MTTEPTGPANDAEDPLGPSAPQPEPTGAPRTPGETEQPAGNIREEQGTHAAGTVPAAHSGGADEAEHDHRRPEDALQEPTSADG</sequence>
<proteinExistence type="predicted"/>
<evidence type="ECO:0000313" key="3">
    <source>
        <dbReference type="Proteomes" id="UP001139158"/>
    </source>
</evidence>
<evidence type="ECO:0000313" key="2">
    <source>
        <dbReference type="EMBL" id="MCC3299621.1"/>
    </source>
</evidence>
<organism evidence="2 3">
    <name type="scientific">Arthrobacter caoxuetaonis</name>
    <dbReference type="NCBI Taxonomy" id="2886935"/>
    <lineage>
        <taxon>Bacteria</taxon>
        <taxon>Bacillati</taxon>
        <taxon>Actinomycetota</taxon>
        <taxon>Actinomycetes</taxon>
        <taxon>Micrococcales</taxon>
        <taxon>Micrococcaceae</taxon>
        <taxon>Arthrobacter</taxon>
    </lineage>
</organism>
<gene>
    <name evidence="2" type="ORF">LJ757_17650</name>
</gene>
<dbReference type="Proteomes" id="UP001139158">
    <property type="component" value="Unassembled WGS sequence"/>
</dbReference>